<keyword evidence="3" id="KW-1185">Reference proteome</keyword>
<sequence>MTSSSTSSRGPSGHSWTTSGSRVRNGSRFRHLVRASVLGPELSYELADQINAWIIPAPPEPVQFPRKTLNLKFAVLLMRSAYEAVDDLDFIPMNKFQVKFWKLRQSELEPYTLQYKPLRVKYGDLTDPVGSTSLYSPGVQLYFDFISFAQFATISKEIQTGEVVFQEKLGASGELQTVRRDASLVDNAKLPTAFIERAGNIIYERLLEGFEDDSFNAPPPLSEDSSFSVVVQNVQKLLQILVDQGYALKAVVDEVESFTDSRGGKFRVKVDGSATLWGLQTLVSRRALVLSNFDALAVGGFLRACKRHATYKIRCSDTSVEELWTVT</sequence>
<comment type="caution">
    <text evidence="2">The sequence shown here is derived from an EMBL/GenBank/DDBJ whole genome shotgun (WGS) entry which is preliminary data.</text>
</comment>
<accession>A0A176VIH8</accession>
<feature type="region of interest" description="Disordered" evidence="1">
    <location>
        <begin position="1"/>
        <end position="23"/>
    </location>
</feature>
<reference evidence="2" key="1">
    <citation type="submission" date="2016-03" db="EMBL/GenBank/DDBJ databases">
        <title>Mechanisms controlling the formation of the plant cell surface in tip-growing cells are functionally conserved among land plants.</title>
        <authorList>
            <person name="Honkanen S."/>
            <person name="Jones V.A."/>
            <person name="Morieri G."/>
            <person name="Champion C."/>
            <person name="Hetherington A.J."/>
            <person name="Kelly S."/>
            <person name="Saint-Marcoux D."/>
            <person name="Proust H."/>
            <person name="Prescott H."/>
            <person name="Dolan L."/>
        </authorList>
    </citation>
    <scope>NUCLEOTIDE SEQUENCE [LARGE SCALE GENOMIC DNA]</scope>
    <source>
        <tissue evidence="2">Whole gametophyte</tissue>
    </source>
</reference>
<name>A0A176VIH8_MARPO</name>
<evidence type="ECO:0000313" key="2">
    <source>
        <dbReference type="EMBL" id="OAE20121.1"/>
    </source>
</evidence>
<evidence type="ECO:0000256" key="1">
    <source>
        <dbReference type="SAM" id="MobiDB-lite"/>
    </source>
</evidence>
<organism evidence="2 3">
    <name type="scientific">Marchantia polymorpha subsp. ruderalis</name>
    <dbReference type="NCBI Taxonomy" id="1480154"/>
    <lineage>
        <taxon>Eukaryota</taxon>
        <taxon>Viridiplantae</taxon>
        <taxon>Streptophyta</taxon>
        <taxon>Embryophyta</taxon>
        <taxon>Marchantiophyta</taxon>
        <taxon>Marchantiopsida</taxon>
        <taxon>Marchantiidae</taxon>
        <taxon>Marchantiales</taxon>
        <taxon>Marchantiaceae</taxon>
        <taxon>Marchantia</taxon>
    </lineage>
</organism>
<gene>
    <name evidence="2" type="ORF">AXG93_3818s1190</name>
</gene>
<dbReference type="Proteomes" id="UP000077202">
    <property type="component" value="Unassembled WGS sequence"/>
</dbReference>
<dbReference type="EMBL" id="LVLJ01003675">
    <property type="protein sequence ID" value="OAE20121.1"/>
    <property type="molecule type" value="Genomic_DNA"/>
</dbReference>
<dbReference type="AlphaFoldDB" id="A0A176VIH8"/>
<feature type="compositionally biased region" description="Low complexity" evidence="1">
    <location>
        <begin position="1"/>
        <end position="15"/>
    </location>
</feature>
<protein>
    <submittedName>
        <fullName evidence="2">Uncharacterized protein</fullName>
    </submittedName>
</protein>
<evidence type="ECO:0000313" key="3">
    <source>
        <dbReference type="Proteomes" id="UP000077202"/>
    </source>
</evidence>
<proteinExistence type="predicted"/>